<dbReference type="OMA" id="CVCERRR"/>
<dbReference type="Gramene" id="KOM34049">
    <property type="protein sequence ID" value="KOM34049"/>
    <property type="gene ID" value="LR48_Vigan02g019900"/>
</dbReference>
<feature type="compositionally biased region" description="Basic residues" evidence="1">
    <location>
        <begin position="44"/>
        <end position="71"/>
    </location>
</feature>
<name>A0A0L9TV53_PHAAN</name>
<dbReference type="AlphaFoldDB" id="A0A0L9TV53"/>
<feature type="transmembrane region" description="Helical" evidence="2">
    <location>
        <begin position="189"/>
        <end position="208"/>
    </location>
</feature>
<evidence type="ECO:0000256" key="1">
    <source>
        <dbReference type="SAM" id="MobiDB-lite"/>
    </source>
</evidence>
<proteinExistence type="predicted"/>
<gene>
    <name evidence="3" type="ORF">LR48_Vigan02g019900</name>
</gene>
<keyword evidence="2" id="KW-0812">Transmembrane</keyword>
<protein>
    <submittedName>
        <fullName evidence="3">Uncharacterized protein</fullName>
    </submittedName>
</protein>
<sequence>MTNRGDERRDKGRGETAEEATIEVAGEEANGARMNDATEDEEKHRRKRRLRWRGRKRTTRGRTTRQRRRRNGGGETAEEASIEVAGEEANDGDERRDRGGGETAEAASLRAGGGSENAARPQRDRSEVAMRWWRVAARASCSGGSSGIGEARRGGGEVVAKSRSCSSGVSAIQRWRFCSVGKVTKRGGINLHLFFSLFWFGLAGASVLPPNRS</sequence>
<evidence type="ECO:0000256" key="2">
    <source>
        <dbReference type="SAM" id="Phobius"/>
    </source>
</evidence>
<dbReference type="EMBL" id="CM003372">
    <property type="protein sequence ID" value="KOM34049.1"/>
    <property type="molecule type" value="Genomic_DNA"/>
</dbReference>
<reference evidence="4" key="1">
    <citation type="journal article" date="2015" name="Proc. Natl. Acad. Sci. U.S.A.">
        <title>Genome sequencing of adzuki bean (Vigna angularis) provides insight into high starch and low fat accumulation and domestication.</title>
        <authorList>
            <person name="Yang K."/>
            <person name="Tian Z."/>
            <person name="Chen C."/>
            <person name="Luo L."/>
            <person name="Zhao B."/>
            <person name="Wang Z."/>
            <person name="Yu L."/>
            <person name="Li Y."/>
            <person name="Sun Y."/>
            <person name="Li W."/>
            <person name="Chen Y."/>
            <person name="Li Y."/>
            <person name="Zhang Y."/>
            <person name="Ai D."/>
            <person name="Zhao J."/>
            <person name="Shang C."/>
            <person name="Ma Y."/>
            <person name="Wu B."/>
            <person name="Wang M."/>
            <person name="Gao L."/>
            <person name="Sun D."/>
            <person name="Zhang P."/>
            <person name="Guo F."/>
            <person name="Wang W."/>
            <person name="Li Y."/>
            <person name="Wang J."/>
            <person name="Varshney R.K."/>
            <person name="Wang J."/>
            <person name="Ling H.Q."/>
            <person name="Wan P."/>
        </authorList>
    </citation>
    <scope>NUCLEOTIDE SEQUENCE</scope>
    <source>
        <strain evidence="4">cv. Jingnong 6</strain>
    </source>
</reference>
<evidence type="ECO:0000313" key="3">
    <source>
        <dbReference type="EMBL" id="KOM34049.1"/>
    </source>
</evidence>
<feature type="region of interest" description="Disordered" evidence="1">
    <location>
        <begin position="1"/>
        <end position="125"/>
    </location>
</feature>
<organism evidence="3 4">
    <name type="scientific">Phaseolus angularis</name>
    <name type="common">Azuki bean</name>
    <name type="synonym">Vigna angularis</name>
    <dbReference type="NCBI Taxonomy" id="3914"/>
    <lineage>
        <taxon>Eukaryota</taxon>
        <taxon>Viridiplantae</taxon>
        <taxon>Streptophyta</taxon>
        <taxon>Embryophyta</taxon>
        <taxon>Tracheophyta</taxon>
        <taxon>Spermatophyta</taxon>
        <taxon>Magnoliopsida</taxon>
        <taxon>eudicotyledons</taxon>
        <taxon>Gunneridae</taxon>
        <taxon>Pentapetalae</taxon>
        <taxon>rosids</taxon>
        <taxon>fabids</taxon>
        <taxon>Fabales</taxon>
        <taxon>Fabaceae</taxon>
        <taxon>Papilionoideae</taxon>
        <taxon>50 kb inversion clade</taxon>
        <taxon>NPAAA clade</taxon>
        <taxon>indigoferoid/millettioid clade</taxon>
        <taxon>Phaseoleae</taxon>
        <taxon>Vigna</taxon>
    </lineage>
</organism>
<accession>A0A0L9TV53</accession>
<keyword evidence="2" id="KW-0472">Membrane</keyword>
<feature type="compositionally biased region" description="Acidic residues" evidence="1">
    <location>
        <begin position="76"/>
        <end position="91"/>
    </location>
</feature>
<evidence type="ECO:0000313" key="4">
    <source>
        <dbReference type="Proteomes" id="UP000053144"/>
    </source>
</evidence>
<dbReference type="Proteomes" id="UP000053144">
    <property type="component" value="Chromosome 2"/>
</dbReference>
<keyword evidence="2" id="KW-1133">Transmembrane helix</keyword>
<feature type="compositionally biased region" description="Basic and acidic residues" evidence="1">
    <location>
        <begin position="1"/>
        <end position="16"/>
    </location>
</feature>